<name>U4LN44_PYROM</name>
<sequence length="216" mass="23839">MSTTTAAAAAVVPEITTLTHSLSAYNTQQSPPHSFPFDLKIPSGTDLWRKPPAVFSANQPTFYTSLKLSSFASATVKLSLNPEIIYDQAGIVLLWPGRKERWIKAGVEFVDNKLKKSVVATGVNGWSDWSVAGESDGKNVVITMEREKDKGSALNVSCDGEVMRECQWVFEDRGRLENDEKVWVGFYGARPDPQKIAKGDLVVQVTGWEVKVFGRD</sequence>
<dbReference type="OrthoDB" id="42525at2759"/>
<gene>
    <name evidence="1" type="ORF">PCON_14032</name>
</gene>
<dbReference type="Proteomes" id="UP000018144">
    <property type="component" value="Unassembled WGS sequence"/>
</dbReference>
<dbReference type="eggNOG" id="ENOG502S8JK">
    <property type="taxonomic scope" value="Eukaryota"/>
</dbReference>
<dbReference type="AlphaFoldDB" id="U4LN44"/>
<evidence type="ECO:0000313" key="1">
    <source>
        <dbReference type="EMBL" id="CCX33007.1"/>
    </source>
</evidence>
<dbReference type="STRING" id="1076935.U4LN44"/>
<keyword evidence="2" id="KW-1185">Reference proteome</keyword>
<dbReference type="Pfam" id="PF07081">
    <property type="entry name" value="DUF1349"/>
    <property type="match status" value="1"/>
</dbReference>
<dbReference type="InterPro" id="IPR009784">
    <property type="entry name" value="DUF1349"/>
</dbReference>
<accession>U4LN44</accession>
<dbReference type="EMBL" id="HF935976">
    <property type="protein sequence ID" value="CCX33007.1"/>
    <property type="molecule type" value="Genomic_DNA"/>
</dbReference>
<evidence type="ECO:0000313" key="2">
    <source>
        <dbReference type="Proteomes" id="UP000018144"/>
    </source>
</evidence>
<protein>
    <submittedName>
        <fullName evidence="1">Similar to Uncharacterized protein AN7484 acc. no. Q5AW46</fullName>
    </submittedName>
</protein>
<dbReference type="PANTHER" id="PTHR35332:SF2">
    <property type="entry name" value="REGULATION OF ENOLASE PROTEIN 1"/>
    <property type="match status" value="1"/>
</dbReference>
<dbReference type="InterPro" id="IPR013320">
    <property type="entry name" value="ConA-like_dom_sf"/>
</dbReference>
<dbReference type="SUPFAM" id="SSF49899">
    <property type="entry name" value="Concanavalin A-like lectins/glucanases"/>
    <property type="match status" value="1"/>
</dbReference>
<proteinExistence type="predicted"/>
<reference evidence="1 2" key="1">
    <citation type="journal article" date="2013" name="PLoS Genet.">
        <title>The genome and development-dependent transcriptomes of Pyronema confluens: a window into fungal evolution.</title>
        <authorList>
            <person name="Traeger S."/>
            <person name="Altegoer F."/>
            <person name="Freitag M."/>
            <person name="Gabaldon T."/>
            <person name="Kempken F."/>
            <person name="Kumar A."/>
            <person name="Marcet-Houben M."/>
            <person name="Poggeler S."/>
            <person name="Stajich J.E."/>
            <person name="Nowrousian M."/>
        </authorList>
    </citation>
    <scope>NUCLEOTIDE SEQUENCE [LARGE SCALE GENOMIC DNA]</scope>
    <source>
        <strain evidence="2">CBS 100304</strain>
        <tissue evidence="1">Vegetative mycelium</tissue>
    </source>
</reference>
<organism evidence="1 2">
    <name type="scientific">Pyronema omphalodes (strain CBS 100304)</name>
    <name type="common">Pyronema confluens</name>
    <dbReference type="NCBI Taxonomy" id="1076935"/>
    <lineage>
        <taxon>Eukaryota</taxon>
        <taxon>Fungi</taxon>
        <taxon>Dikarya</taxon>
        <taxon>Ascomycota</taxon>
        <taxon>Pezizomycotina</taxon>
        <taxon>Pezizomycetes</taxon>
        <taxon>Pezizales</taxon>
        <taxon>Pyronemataceae</taxon>
        <taxon>Pyronema</taxon>
    </lineage>
</organism>
<dbReference type="OMA" id="DVWSKPP"/>
<dbReference type="PANTHER" id="PTHR35332">
    <property type="entry name" value="REGULATION OF ENOLASE PROTEIN 1"/>
    <property type="match status" value="1"/>
</dbReference>
<dbReference type="Gene3D" id="2.60.120.200">
    <property type="match status" value="1"/>
</dbReference>